<keyword evidence="3" id="KW-0859">Xylose metabolism</keyword>
<keyword evidence="6" id="KW-1185">Reference proteome</keyword>
<comment type="caution">
    <text evidence="5">The sequence shown here is derived from an EMBL/GenBank/DDBJ whole genome shotgun (WGS) entry which is preliminary data.</text>
</comment>
<dbReference type="PANTHER" id="PTHR18964:SF110">
    <property type="entry name" value="TRANSCRIPTIONAL REGULATOR, XYLR-RELATED"/>
    <property type="match status" value="1"/>
</dbReference>
<dbReference type="InterPro" id="IPR000600">
    <property type="entry name" value="ROK"/>
</dbReference>
<dbReference type="Pfam" id="PF00480">
    <property type="entry name" value="ROK"/>
    <property type="match status" value="1"/>
</dbReference>
<gene>
    <name evidence="5" type="primary">nagC_1</name>
    <name evidence="5" type="ORF">BN983_00043</name>
</gene>
<dbReference type="InterPro" id="IPR036388">
    <property type="entry name" value="WH-like_DNA-bd_sf"/>
</dbReference>
<dbReference type="EMBL" id="CCDI010000001">
    <property type="protein sequence ID" value="CDQ21849.1"/>
    <property type="molecule type" value="Genomic_DNA"/>
</dbReference>
<dbReference type="InterPro" id="IPR036390">
    <property type="entry name" value="WH_DNA-bd_sf"/>
</dbReference>
<evidence type="ECO:0000256" key="2">
    <source>
        <dbReference type="ARBA" id="ARBA00006479"/>
    </source>
</evidence>
<evidence type="ECO:0000256" key="1">
    <source>
        <dbReference type="ARBA" id="ARBA00002486"/>
    </source>
</evidence>
<dbReference type="SUPFAM" id="SSF53067">
    <property type="entry name" value="Actin-like ATPase domain"/>
    <property type="match status" value="2"/>
</dbReference>
<dbReference type="Gene3D" id="1.10.10.10">
    <property type="entry name" value="Winged helix-like DNA-binding domain superfamily/Winged helix DNA-binding domain"/>
    <property type="match status" value="1"/>
</dbReference>
<comment type="similarity">
    <text evidence="2">Belongs to the ROK (NagC/XylR) family.</text>
</comment>
<dbReference type="Proteomes" id="UP000028868">
    <property type="component" value="Unassembled WGS sequence"/>
</dbReference>
<sequence length="374" mass="41810">MDNSFTFKDVKKSNYSAIYHLIYQRGKLSKQEIAHQLQLSLPTVTQNLIRLENEKLIEKNGQFQSSVGRRATAYAISPKARISIGVEILKKKVVILAVDLLGHPFQHTTLTIDYADESSYYKGVSEAVQSFISSLDINQAQVLGIGFAVQALTSTDGQKITYGKILNFTGLPINVFSQYLDYPCMFVHDAKGAATTELWVRDDIGDAVYLSIGTHLGGAIILNDHIYMGKEGHSGTVEHMTINHDGPPCYCGKKGCMETYSSLSALLEGDESLNFFFQQLRAEHPSYVKRWNTFLDNLAFSINNIHLVINREFILGGHISPYLEQKDLEILHEKVYEKTAFPSKEPFIHISRSPKNGVPIGAAIPFIQSFLNTI</sequence>
<accession>A0A024P0P8</accession>
<evidence type="ECO:0000256" key="3">
    <source>
        <dbReference type="ARBA" id="ARBA00022629"/>
    </source>
</evidence>
<proteinExistence type="inferred from homology"/>
<name>A0A024P0P8_9BACI</name>
<dbReference type="PANTHER" id="PTHR18964">
    <property type="entry name" value="ROK (REPRESSOR, ORF, KINASE) FAMILY"/>
    <property type="match status" value="1"/>
</dbReference>
<dbReference type="InterPro" id="IPR043129">
    <property type="entry name" value="ATPase_NBD"/>
</dbReference>
<dbReference type="InterPro" id="IPR011991">
    <property type="entry name" value="ArsR-like_HTH"/>
</dbReference>
<dbReference type="AlphaFoldDB" id="A0A024P0P8"/>
<reference evidence="5 6" key="2">
    <citation type="submission" date="2014-05" db="EMBL/GenBank/DDBJ databases">
        <title>Draft genome sequence of Halobacillus karajensis HK-03.</title>
        <authorList>
            <person name="Khelaifia S."/>
            <person name="Croce O."/>
            <person name="Lagier J.C."/>
            <person name="Raoult D."/>
        </authorList>
    </citation>
    <scope>NUCLEOTIDE SEQUENCE [LARGE SCALE GENOMIC DNA]</scope>
    <source>
        <strain evidence="5 6">HD-03</strain>
    </source>
</reference>
<comment type="function">
    <text evidence="1">Transcriptional repressor of xylose-utilizing enzymes.</text>
</comment>
<evidence type="ECO:0000313" key="6">
    <source>
        <dbReference type="Proteomes" id="UP000028868"/>
    </source>
</evidence>
<dbReference type="CDD" id="cd00090">
    <property type="entry name" value="HTH_ARSR"/>
    <property type="match status" value="1"/>
</dbReference>
<evidence type="ECO:0000256" key="4">
    <source>
        <dbReference type="ARBA" id="ARBA00023125"/>
    </source>
</evidence>
<keyword evidence="3" id="KW-0119">Carbohydrate metabolism</keyword>
<keyword evidence="4" id="KW-0238">DNA-binding</keyword>
<dbReference type="GO" id="GO:0003677">
    <property type="term" value="F:DNA binding"/>
    <property type="evidence" value="ECO:0007669"/>
    <property type="project" value="UniProtKB-KW"/>
</dbReference>
<protein>
    <submittedName>
        <fullName evidence="5">N-acetylglucosamine repressor</fullName>
    </submittedName>
</protein>
<reference evidence="6" key="1">
    <citation type="submission" date="2014-03" db="EMBL/GenBank/DDBJ databases">
        <authorList>
            <person name="Urmite Genomes U."/>
        </authorList>
    </citation>
    <scope>NUCLEOTIDE SEQUENCE [LARGE SCALE GENOMIC DNA]</scope>
    <source>
        <strain evidence="6">HD-03</strain>
    </source>
</reference>
<dbReference type="SUPFAM" id="SSF46785">
    <property type="entry name" value="Winged helix' DNA-binding domain"/>
    <property type="match status" value="1"/>
</dbReference>
<dbReference type="Gene3D" id="3.30.420.40">
    <property type="match status" value="2"/>
</dbReference>
<evidence type="ECO:0000313" key="5">
    <source>
        <dbReference type="EMBL" id="CDQ21849.1"/>
    </source>
</evidence>
<dbReference type="RefSeq" id="WP_035504712.1">
    <property type="nucleotide sequence ID" value="NZ_CCDH010000002.1"/>
</dbReference>
<dbReference type="GO" id="GO:0042732">
    <property type="term" value="P:D-xylose metabolic process"/>
    <property type="evidence" value="ECO:0007669"/>
    <property type="project" value="UniProtKB-KW"/>
</dbReference>
<organism evidence="5 6">
    <name type="scientific">Halobacillus karajensis</name>
    <dbReference type="NCBI Taxonomy" id="195088"/>
    <lineage>
        <taxon>Bacteria</taxon>
        <taxon>Bacillati</taxon>
        <taxon>Bacillota</taxon>
        <taxon>Bacilli</taxon>
        <taxon>Bacillales</taxon>
        <taxon>Bacillaceae</taxon>
        <taxon>Halobacillus</taxon>
    </lineage>
</organism>